<dbReference type="GO" id="GO:0017111">
    <property type="term" value="F:ribonucleoside triphosphate phosphatase activity"/>
    <property type="evidence" value="ECO:0007669"/>
    <property type="project" value="InterPro"/>
</dbReference>
<gene>
    <name evidence="12" type="primary">rdgB</name>
    <name evidence="12" type="ORF">CFN03_01195</name>
</gene>
<feature type="binding site" evidence="10">
    <location>
        <begin position="176"/>
        <end position="177"/>
    </location>
    <ligand>
        <name>substrate</name>
    </ligand>
</feature>
<dbReference type="GO" id="GO:0000166">
    <property type="term" value="F:nucleotide binding"/>
    <property type="evidence" value="ECO:0007669"/>
    <property type="project" value="UniProtKB-KW"/>
</dbReference>
<dbReference type="GO" id="GO:0046872">
    <property type="term" value="F:metal ion binding"/>
    <property type="evidence" value="ECO:0007669"/>
    <property type="project" value="UniProtKB-KW"/>
</dbReference>
<protein>
    <recommendedName>
        <fullName evidence="10">dITP/XTP pyrophosphatase</fullName>
        <ecNumber evidence="10">3.6.1.66</ecNumber>
    </recommendedName>
    <alternativeName>
        <fullName evidence="10">Non-canonical purine NTP pyrophosphatase</fullName>
    </alternativeName>
    <alternativeName>
        <fullName evidence="10">Non-standard purine NTP pyrophosphatase</fullName>
    </alternativeName>
    <alternativeName>
        <fullName evidence="10">Nucleoside-triphosphate diphosphatase</fullName>
    </alternativeName>
    <alternativeName>
        <fullName evidence="10">Nucleoside-triphosphate pyrophosphatase</fullName>
        <shortName evidence="10">NTPase</shortName>
    </alternativeName>
</protein>
<evidence type="ECO:0000256" key="9">
    <source>
        <dbReference type="ARBA" id="ARBA00052017"/>
    </source>
</evidence>
<dbReference type="CDD" id="cd00515">
    <property type="entry name" value="HAM1"/>
    <property type="match status" value="1"/>
</dbReference>
<dbReference type="HAMAP" id="MF_01405">
    <property type="entry name" value="Non_canon_purine_NTPase"/>
    <property type="match status" value="1"/>
</dbReference>
<comment type="catalytic activity">
    <reaction evidence="9 10">
        <text>XTP + H2O = XMP + diphosphate + H(+)</text>
        <dbReference type="Rhea" id="RHEA:28610"/>
        <dbReference type="ChEBI" id="CHEBI:15377"/>
        <dbReference type="ChEBI" id="CHEBI:15378"/>
        <dbReference type="ChEBI" id="CHEBI:33019"/>
        <dbReference type="ChEBI" id="CHEBI:57464"/>
        <dbReference type="ChEBI" id="CHEBI:61314"/>
        <dbReference type="EC" id="3.6.1.66"/>
    </reaction>
</comment>
<dbReference type="Proteomes" id="UP000216682">
    <property type="component" value="Unassembled WGS sequence"/>
</dbReference>
<proteinExistence type="inferred from homology"/>
<comment type="caution">
    <text evidence="12">The sequence shown here is derived from an EMBL/GenBank/DDBJ whole genome shotgun (WGS) entry which is preliminary data.</text>
</comment>
<accession>A0A265E8S4</accession>
<dbReference type="GO" id="GO:0036222">
    <property type="term" value="F:XTP diphosphatase activity"/>
    <property type="evidence" value="ECO:0007669"/>
    <property type="project" value="UniProtKB-UniRule"/>
</dbReference>
<evidence type="ECO:0000256" key="6">
    <source>
        <dbReference type="ARBA" id="ARBA00022842"/>
    </source>
</evidence>
<dbReference type="FunFam" id="3.90.950.10:FF:000001">
    <property type="entry name" value="dITP/XTP pyrophosphatase"/>
    <property type="match status" value="1"/>
</dbReference>
<evidence type="ECO:0000256" key="7">
    <source>
        <dbReference type="ARBA" id="ARBA00023080"/>
    </source>
</evidence>
<feature type="binding site" evidence="10">
    <location>
        <begin position="149"/>
        <end position="152"/>
    </location>
    <ligand>
        <name>substrate</name>
    </ligand>
</feature>
<evidence type="ECO:0000256" key="3">
    <source>
        <dbReference type="ARBA" id="ARBA00022723"/>
    </source>
</evidence>
<evidence type="ECO:0000313" key="13">
    <source>
        <dbReference type="Proteomes" id="UP000216682"/>
    </source>
</evidence>
<evidence type="ECO:0000256" key="1">
    <source>
        <dbReference type="ARBA" id="ARBA00008023"/>
    </source>
</evidence>
<dbReference type="NCBIfam" id="TIGR00042">
    <property type="entry name" value="RdgB/HAM1 family non-canonical purine NTP pyrophosphatase"/>
    <property type="match status" value="1"/>
</dbReference>
<feature type="binding site" evidence="10">
    <location>
        <position position="39"/>
    </location>
    <ligand>
        <name>Mg(2+)</name>
        <dbReference type="ChEBI" id="CHEBI:18420"/>
    </ligand>
</feature>
<dbReference type="GO" id="GO:0009117">
    <property type="term" value="P:nucleotide metabolic process"/>
    <property type="evidence" value="ECO:0007669"/>
    <property type="project" value="UniProtKB-KW"/>
</dbReference>
<dbReference type="InterPro" id="IPR002637">
    <property type="entry name" value="RdgB/HAM1"/>
</dbReference>
<evidence type="ECO:0000256" key="8">
    <source>
        <dbReference type="ARBA" id="ARBA00051875"/>
    </source>
</evidence>
<dbReference type="GO" id="GO:0036220">
    <property type="term" value="F:ITP diphosphatase activity"/>
    <property type="evidence" value="ECO:0007669"/>
    <property type="project" value="UniProtKB-UniRule"/>
</dbReference>
<dbReference type="GO" id="GO:0035870">
    <property type="term" value="F:dITP diphosphatase activity"/>
    <property type="evidence" value="ECO:0007669"/>
    <property type="project" value="UniProtKB-UniRule"/>
</dbReference>
<dbReference type="Pfam" id="PF01725">
    <property type="entry name" value="Ham1p_like"/>
    <property type="match status" value="1"/>
</dbReference>
<comment type="catalytic activity">
    <reaction evidence="10">
        <text>ITP + H2O = IMP + diphosphate + H(+)</text>
        <dbReference type="Rhea" id="RHEA:29399"/>
        <dbReference type="ChEBI" id="CHEBI:15377"/>
        <dbReference type="ChEBI" id="CHEBI:15378"/>
        <dbReference type="ChEBI" id="CHEBI:33019"/>
        <dbReference type="ChEBI" id="CHEBI:58053"/>
        <dbReference type="ChEBI" id="CHEBI:61402"/>
        <dbReference type="EC" id="3.6.1.66"/>
    </reaction>
</comment>
<evidence type="ECO:0000256" key="4">
    <source>
        <dbReference type="ARBA" id="ARBA00022741"/>
    </source>
</evidence>
<sequence>MVRIVVASGNEGKINDFKAIFPDDEIIGIKEMLPGFSVDETKDTFRGNAILKAEAAAEALDMPVLSDDSGLSVDALDGAPGVHSARFAGVDATDEENNSMLLSELEGVGDRTAHFTCVIALAMPGRETRTYEGKLQGEILESPQGGGGFGYDPLFRTEDGRLLGMISAEEKGEISHRRNALDRLREDTELFDALIHFDGDDGNEDSDRK</sequence>
<dbReference type="RefSeq" id="WP_094905455.1">
    <property type="nucleotide sequence ID" value="NZ_NPEZ01000001.1"/>
</dbReference>
<dbReference type="SUPFAM" id="SSF52972">
    <property type="entry name" value="ITPase-like"/>
    <property type="match status" value="1"/>
</dbReference>
<comment type="function">
    <text evidence="10">Pyrophosphatase that catalyzes the hydrolysis of nucleoside triphosphates to their monophosphate derivatives, with a high preference for the non-canonical purine nucleotides XTP (xanthosine triphosphate), dITP (deoxyinosine triphosphate) and ITP. Seems to function as a house-cleaning enzyme that removes non-canonical purine nucleotides from the nucleotide pool, thus preventing their incorporation into DNA/RNA and avoiding chromosomal lesions.</text>
</comment>
<dbReference type="EMBL" id="NPEZ01000001">
    <property type="protein sequence ID" value="OZT77930.1"/>
    <property type="molecule type" value="Genomic_DNA"/>
</dbReference>
<feature type="binding site" evidence="10">
    <location>
        <position position="69"/>
    </location>
    <ligand>
        <name>substrate</name>
    </ligand>
</feature>
<keyword evidence="4 10" id="KW-0547">Nucleotide-binding</keyword>
<keyword evidence="5 10" id="KW-0378">Hydrolase</keyword>
<name>A0A265E8S4_9STAP</name>
<dbReference type="PANTHER" id="PTHR11067:SF9">
    <property type="entry name" value="INOSINE TRIPHOSPHATE PYROPHOSPHATASE"/>
    <property type="match status" value="1"/>
</dbReference>
<evidence type="ECO:0000313" key="12">
    <source>
        <dbReference type="EMBL" id="OZT77930.1"/>
    </source>
</evidence>
<evidence type="ECO:0000256" key="10">
    <source>
        <dbReference type="HAMAP-Rule" id="MF_01405"/>
    </source>
</evidence>
<dbReference type="GO" id="GO:0009146">
    <property type="term" value="P:purine nucleoside triphosphate catabolic process"/>
    <property type="evidence" value="ECO:0007669"/>
    <property type="project" value="UniProtKB-UniRule"/>
</dbReference>
<comment type="similarity">
    <text evidence="1 10 11">Belongs to the HAM1 NTPase family.</text>
</comment>
<dbReference type="EC" id="3.6.1.66" evidence="10"/>
<organism evidence="12 13">
    <name type="scientific">Salinicoccus roseus</name>
    <dbReference type="NCBI Taxonomy" id="45670"/>
    <lineage>
        <taxon>Bacteria</taxon>
        <taxon>Bacillati</taxon>
        <taxon>Bacillota</taxon>
        <taxon>Bacilli</taxon>
        <taxon>Bacillales</taxon>
        <taxon>Staphylococcaceae</taxon>
        <taxon>Salinicoccus</taxon>
    </lineage>
</organism>
<dbReference type="Gene3D" id="3.90.950.10">
    <property type="match status" value="1"/>
</dbReference>
<dbReference type="AlphaFoldDB" id="A0A265E8S4"/>
<keyword evidence="7 10" id="KW-0546">Nucleotide metabolism</keyword>
<comment type="catalytic activity">
    <reaction evidence="8 10">
        <text>dITP + H2O = dIMP + diphosphate + H(+)</text>
        <dbReference type="Rhea" id="RHEA:28342"/>
        <dbReference type="ChEBI" id="CHEBI:15377"/>
        <dbReference type="ChEBI" id="CHEBI:15378"/>
        <dbReference type="ChEBI" id="CHEBI:33019"/>
        <dbReference type="ChEBI" id="CHEBI:61194"/>
        <dbReference type="ChEBI" id="CHEBI:61382"/>
        <dbReference type="EC" id="3.6.1.66"/>
    </reaction>
</comment>
<evidence type="ECO:0000256" key="11">
    <source>
        <dbReference type="RuleBase" id="RU003781"/>
    </source>
</evidence>
<evidence type="ECO:0000256" key="5">
    <source>
        <dbReference type="ARBA" id="ARBA00022801"/>
    </source>
</evidence>
<keyword evidence="6 10" id="KW-0460">Magnesium</keyword>
<dbReference type="PANTHER" id="PTHR11067">
    <property type="entry name" value="INOSINE TRIPHOSPHATE PYROPHOSPHATASE/HAM1 PROTEIN"/>
    <property type="match status" value="1"/>
</dbReference>
<feature type="active site" description="Proton acceptor" evidence="10">
    <location>
        <position position="68"/>
    </location>
</feature>
<feature type="binding site" evidence="10">
    <location>
        <position position="68"/>
    </location>
    <ligand>
        <name>Mg(2+)</name>
        <dbReference type="ChEBI" id="CHEBI:18420"/>
    </ligand>
</feature>
<keyword evidence="3 10" id="KW-0479">Metal-binding</keyword>
<dbReference type="InterPro" id="IPR020922">
    <property type="entry name" value="dITP/XTP_pyrophosphatase"/>
</dbReference>
<reference evidence="12 13" key="1">
    <citation type="submission" date="2017-07" db="EMBL/GenBank/DDBJ databases">
        <title>Shotgun whole genome sequences of three halophilic bacterial isolates.</title>
        <authorList>
            <person name="Pozzo T."/>
            <person name="Higdon S.M."/>
            <person name="Quillaguaman J."/>
        </authorList>
    </citation>
    <scope>NUCLEOTIDE SEQUENCE [LARGE SCALE GENOMIC DNA]</scope>
    <source>
        <strain evidence="12 13">BU-1</strain>
    </source>
</reference>
<comment type="cofactor">
    <cofactor evidence="10">
        <name>Mg(2+)</name>
        <dbReference type="ChEBI" id="CHEBI:18420"/>
    </cofactor>
    <text evidence="10">Binds 1 Mg(2+) ion per subunit.</text>
</comment>
<dbReference type="InterPro" id="IPR029001">
    <property type="entry name" value="ITPase-like_fam"/>
</dbReference>
<comment type="subunit">
    <text evidence="2 10">Homodimer.</text>
</comment>
<feature type="binding site" evidence="10">
    <location>
        <position position="171"/>
    </location>
    <ligand>
        <name>substrate</name>
    </ligand>
</feature>
<dbReference type="GO" id="GO:0005829">
    <property type="term" value="C:cytosol"/>
    <property type="evidence" value="ECO:0007669"/>
    <property type="project" value="TreeGrafter"/>
</dbReference>
<feature type="binding site" evidence="10">
    <location>
        <begin position="8"/>
        <end position="13"/>
    </location>
    <ligand>
        <name>substrate</name>
    </ligand>
</feature>
<evidence type="ECO:0000256" key="2">
    <source>
        <dbReference type="ARBA" id="ARBA00011738"/>
    </source>
</evidence>